<accession>A0ABD3HBG2</accession>
<dbReference type="PANTHER" id="PTHR10210:SF41">
    <property type="entry name" value="RIBOSE-PHOSPHATE PYROPHOSPHOKINASE 1, CHLOROPLASTIC"/>
    <property type="match status" value="1"/>
</dbReference>
<dbReference type="Proteomes" id="UP001633002">
    <property type="component" value="Unassembled WGS sequence"/>
</dbReference>
<comment type="catalytic activity">
    <reaction evidence="3">
        <text>D-ribose 5-phosphate + ATP = 5-phospho-alpha-D-ribose 1-diphosphate + AMP + H(+)</text>
        <dbReference type="Rhea" id="RHEA:15609"/>
        <dbReference type="ChEBI" id="CHEBI:15378"/>
        <dbReference type="ChEBI" id="CHEBI:30616"/>
        <dbReference type="ChEBI" id="CHEBI:58017"/>
        <dbReference type="ChEBI" id="CHEBI:78346"/>
        <dbReference type="ChEBI" id="CHEBI:456215"/>
        <dbReference type="EC" id="2.7.6.1"/>
    </reaction>
</comment>
<dbReference type="SMART" id="SM01400">
    <property type="entry name" value="Pribosyltran_N"/>
    <property type="match status" value="1"/>
</dbReference>
<sequence length="249" mass="27165">MDSEGVLSFEESLSTLVFQMDLGAGRGAWEIASTSSCLVGPNSFVCKVDEGKIQLADCQIMDNVSMLEIITFHPVYFHWRYNSYVLTQPSPSRSLGRFPVGTMWVRPGVLSRSPVARVNGTLYGVEKEGVSVWDSVSVCSVANNVDSASWTVFEDAMKLLVMIAACLRASAKTITTVIPYFGYARADRKPVILDYLASKMISADTVVVVSPDVGVGARTRAFAKKLSDAPLATVDKRRRGHNISEVTHC</sequence>
<evidence type="ECO:0000256" key="1">
    <source>
        <dbReference type="ARBA" id="ARBA00006478"/>
    </source>
</evidence>
<evidence type="ECO:0000256" key="2">
    <source>
        <dbReference type="ARBA" id="ARBA00022727"/>
    </source>
</evidence>
<reference evidence="5 6" key="1">
    <citation type="submission" date="2024-09" db="EMBL/GenBank/DDBJ databases">
        <title>Chromosome-scale assembly of Riccia sorocarpa.</title>
        <authorList>
            <person name="Paukszto L."/>
        </authorList>
    </citation>
    <scope>NUCLEOTIDE SEQUENCE [LARGE SCALE GENOMIC DNA]</scope>
    <source>
        <strain evidence="5">LP-2024</strain>
        <tissue evidence="5">Aerial parts of the thallus</tissue>
    </source>
</reference>
<dbReference type="InterPro" id="IPR005946">
    <property type="entry name" value="Rib-P_diPkinase"/>
</dbReference>
<comment type="similarity">
    <text evidence="1">Belongs to the ribose-phosphate pyrophosphokinase family.</text>
</comment>
<feature type="domain" description="Ribose-phosphate pyrophosphokinase N-terminal" evidence="4">
    <location>
        <begin position="146"/>
        <end position="190"/>
    </location>
</feature>
<dbReference type="EMBL" id="JBJQOH010000004">
    <property type="protein sequence ID" value="KAL3688703.1"/>
    <property type="molecule type" value="Genomic_DNA"/>
</dbReference>
<dbReference type="InterPro" id="IPR029057">
    <property type="entry name" value="PRTase-like"/>
</dbReference>
<dbReference type="GO" id="GO:0004749">
    <property type="term" value="F:ribose phosphate diphosphokinase activity"/>
    <property type="evidence" value="ECO:0007669"/>
    <property type="project" value="UniProtKB-EC"/>
</dbReference>
<keyword evidence="2" id="KW-0545">Nucleotide biosynthesis</keyword>
<name>A0ABD3HBG2_9MARC</name>
<dbReference type="SUPFAM" id="SSF53271">
    <property type="entry name" value="PRTase-like"/>
    <property type="match status" value="1"/>
</dbReference>
<dbReference type="InterPro" id="IPR029099">
    <property type="entry name" value="Pribosyltran_N"/>
</dbReference>
<organism evidence="5 6">
    <name type="scientific">Riccia sorocarpa</name>
    <dbReference type="NCBI Taxonomy" id="122646"/>
    <lineage>
        <taxon>Eukaryota</taxon>
        <taxon>Viridiplantae</taxon>
        <taxon>Streptophyta</taxon>
        <taxon>Embryophyta</taxon>
        <taxon>Marchantiophyta</taxon>
        <taxon>Marchantiopsida</taxon>
        <taxon>Marchantiidae</taxon>
        <taxon>Marchantiales</taxon>
        <taxon>Ricciaceae</taxon>
        <taxon>Riccia</taxon>
    </lineage>
</organism>
<dbReference type="AlphaFoldDB" id="A0ABD3HBG2"/>
<dbReference type="Gene3D" id="3.40.50.2020">
    <property type="match status" value="1"/>
</dbReference>
<comment type="caution">
    <text evidence="5">The sequence shown here is derived from an EMBL/GenBank/DDBJ whole genome shotgun (WGS) entry which is preliminary data.</text>
</comment>
<evidence type="ECO:0000313" key="6">
    <source>
        <dbReference type="Proteomes" id="UP001633002"/>
    </source>
</evidence>
<protein>
    <recommendedName>
        <fullName evidence="4">Ribose-phosphate pyrophosphokinase N-terminal domain-containing protein</fullName>
    </recommendedName>
</protein>
<evidence type="ECO:0000313" key="5">
    <source>
        <dbReference type="EMBL" id="KAL3688703.1"/>
    </source>
</evidence>
<dbReference type="PANTHER" id="PTHR10210">
    <property type="entry name" value="RIBOSE-PHOSPHATE DIPHOSPHOKINASE FAMILY MEMBER"/>
    <property type="match status" value="1"/>
</dbReference>
<dbReference type="Pfam" id="PF13793">
    <property type="entry name" value="Pribosyltran_N"/>
    <property type="match status" value="1"/>
</dbReference>
<proteinExistence type="inferred from homology"/>
<dbReference type="GO" id="GO:0009165">
    <property type="term" value="P:nucleotide biosynthetic process"/>
    <property type="evidence" value="ECO:0007669"/>
    <property type="project" value="UniProtKB-KW"/>
</dbReference>
<evidence type="ECO:0000256" key="3">
    <source>
        <dbReference type="ARBA" id="ARBA00049535"/>
    </source>
</evidence>
<evidence type="ECO:0000259" key="4">
    <source>
        <dbReference type="Pfam" id="PF13793"/>
    </source>
</evidence>
<gene>
    <name evidence="5" type="ORF">R1sor_015012</name>
</gene>
<keyword evidence="6" id="KW-1185">Reference proteome</keyword>